<evidence type="ECO:0000313" key="2">
    <source>
        <dbReference type="EMBL" id="KXN69306.1"/>
    </source>
</evidence>
<proteinExistence type="predicted"/>
<feature type="coiled-coil region" evidence="1">
    <location>
        <begin position="146"/>
        <end position="309"/>
    </location>
</feature>
<evidence type="ECO:0000256" key="1">
    <source>
        <dbReference type="SAM" id="Coils"/>
    </source>
</evidence>
<dbReference type="AlphaFoldDB" id="A0A137P2Q2"/>
<dbReference type="OMA" id="ECEDAIM"/>
<organism evidence="2 3">
    <name type="scientific">Conidiobolus coronatus (strain ATCC 28846 / CBS 209.66 / NRRL 28638)</name>
    <name type="common">Delacroixia coronata</name>
    <dbReference type="NCBI Taxonomy" id="796925"/>
    <lineage>
        <taxon>Eukaryota</taxon>
        <taxon>Fungi</taxon>
        <taxon>Fungi incertae sedis</taxon>
        <taxon>Zoopagomycota</taxon>
        <taxon>Entomophthoromycotina</taxon>
        <taxon>Entomophthoromycetes</taxon>
        <taxon>Entomophthorales</taxon>
        <taxon>Ancylistaceae</taxon>
        <taxon>Conidiobolus</taxon>
    </lineage>
</organism>
<dbReference type="STRING" id="796925.A0A137P2Q2"/>
<dbReference type="EMBL" id="KQ964539">
    <property type="protein sequence ID" value="KXN69306.1"/>
    <property type="molecule type" value="Genomic_DNA"/>
</dbReference>
<feature type="non-terminal residue" evidence="2">
    <location>
        <position position="1"/>
    </location>
</feature>
<dbReference type="OrthoDB" id="2130750at2759"/>
<gene>
    <name evidence="2" type="ORF">CONCODRAFT_31518</name>
</gene>
<keyword evidence="1" id="KW-0175">Coiled coil</keyword>
<feature type="coiled-coil region" evidence="1">
    <location>
        <begin position="46"/>
        <end position="122"/>
    </location>
</feature>
<reference evidence="2 3" key="1">
    <citation type="journal article" date="2015" name="Genome Biol. Evol.">
        <title>Phylogenomic analyses indicate that early fungi evolved digesting cell walls of algal ancestors of land plants.</title>
        <authorList>
            <person name="Chang Y."/>
            <person name="Wang S."/>
            <person name="Sekimoto S."/>
            <person name="Aerts A.L."/>
            <person name="Choi C."/>
            <person name="Clum A."/>
            <person name="LaButti K.M."/>
            <person name="Lindquist E.A."/>
            <person name="Yee Ngan C."/>
            <person name="Ohm R.A."/>
            <person name="Salamov A.A."/>
            <person name="Grigoriev I.V."/>
            <person name="Spatafora J.W."/>
            <person name="Berbee M.L."/>
        </authorList>
    </citation>
    <scope>NUCLEOTIDE SEQUENCE [LARGE SCALE GENOMIC DNA]</scope>
    <source>
        <strain evidence="2 3">NRRL 28638</strain>
    </source>
</reference>
<dbReference type="Proteomes" id="UP000070444">
    <property type="component" value="Unassembled WGS sequence"/>
</dbReference>
<name>A0A137P2Q2_CONC2</name>
<keyword evidence="3" id="KW-1185">Reference proteome</keyword>
<evidence type="ECO:0000313" key="3">
    <source>
        <dbReference type="Proteomes" id="UP000070444"/>
    </source>
</evidence>
<accession>A0A137P2Q2</accession>
<protein>
    <submittedName>
        <fullName evidence="2">Uncharacterized protein</fullName>
    </submittedName>
</protein>
<feature type="non-terminal residue" evidence="2">
    <location>
        <position position="309"/>
    </location>
</feature>
<sequence length="309" mass="36212">PPIPYRQFEELRIKLKIIEAKRSEDRERWKQFEQSRAETEQFLALKNKLTAKLTEMQAELRETRSTINSITREKEDMELKSLEVSETLEMVALDKEMAEEKADNLAHELEALKERLAEVTTSLQVYQNPSASFIGSPDQSTLPQHSAELEKQNERLKDALVRLRDISTETETKLQRKIKELEREVLAIADLRHHHDKVKEQLEQSQNQVELLKERLDDALASEELVEQLTDKNLNLGEKIEEMQVVIEDLEALKELNDELEETHLEAAKQLQEEIDIKDSQIRELVRRFDNQQESIADYENTISQFRNL</sequence>